<name>A0ACD3AUY2_9AGAR</name>
<gene>
    <name evidence="1" type="ORF">BDN72DRAFT_840283</name>
</gene>
<dbReference type="EMBL" id="ML208329">
    <property type="protein sequence ID" value="TFK69553.1"/>
    <property type="molecule type" value="Genomic_DNA"/>
</dbReference>
<evidence type="ECO:0000313" key="1">
    <source>
        <dbReference type="EMBL" id="TFK69553.1"/>
    </source>
</evidence>
<sequence>MFLRFTFLLSLASFISAQDSSLNEVVRAFTTANIPTNLNIRFNPTSLLQVDFPQSASRPVAIHAGIQLPRNQTAGPPLFSADQITSRGPFVIAAVDPDAPTPQAPTASQIRHFLGGNFFIKDDGVLANNTPAVSNYLQPTPPAGSPAHRYIFLLYNQPSTFNQQTIITPSSPIQSFNISQFAISVGLGNPIAGTFMLVAPPS</sequence>
<evidence type="ECO:0000313" key="2">
    <source>
        <dbReference type="Proteomes" id="UP000308600"/>
    </source>
</evidence>
<reference evidence="1 2" key="1">
    <citation type="journal article" date="2019" name="Nat. Ecol. Evol.">
        <title>Megaphylogeny resolves global patterns of mushroom evolution.</title>
        <authorList>
            <person name="Varga T."/>
            <person name="Krizsan K."/>
            <person name="Foldi C."/>
            <person name="Dima B."/>
            <person name="Sanchez-Garcia M."/>
            <person name="Sanchez-Ramirez S."/>
            <person name="Szollosi G.J."/>
            <person name="Szarkandi J.G."/>
            <person name="Papp V."/>
            <person name="Albert L."/>
            <person name="Andreopoulos W."/>
            <person name="Angelini C."/>
            <person name="Antonin V."/>
            <person name="Barry K.W."/>
            <person name="Bougher N.L."/>
            <person name="Buchanan P."/>
            <person name="Buyck B."/>
            <person name="Bense V."/>
            <person name="Catcheside P."/>
            <person name="Chovatia M."/>
            <person name="Cooper J."/>
            <person name="Damon W."/>
            <person name="Desjardin D."/>
            <person name="Finy P."/>
            <person name="Geml J."/>
            <person name="Haridas S."/>
            <person name="Hughes K."/>
            <person name="Justo A."/>
            <person name="Karasinski D."/>
            <person name="Kautmanova I."/>
            <person name="Kiss B."/>
            <person name="Kocsube S."/>
            <person name="Kotiranta H."/>
            <person name="LaButti K.M."/>
            <person name="Lechner B.E."/>
            <person name="Liimatainen K."/>
            <person name="Lipzen A."/>
            <person name="Lukacs Z."/>
            <person name="Mihaltcheva S."/>
            <person name="Morgado L.N."/>
            <person name="Niskanen T."/>
            <person name="Noordeloos M.E."/>
            <person name="Ohm R.A."/>
            <person name="Ortiz-Santana B."/>
            <person name="Ovrebo C."/>
            <person name="Racz N."/>
            <person name="Riley R."/>
            <person name="Savchenko A."/>
            <person name="Shiryaev A."/>
            <person name="Soop K."/>
            <person name="Spirin V."/>
            <person name="Szebenyi C."/>
            <person name="Tomsovsky M."/>
            <person name="Tulloss R.E."/>
            <person name="Uehling J."/>
            <person name="Grigoriev I.V."/>
            <person name="Vagvolgyi C."/>
            <person name="Papp T."/>
            <person name="Martin F.M."/>
            <person name="Miettinen O."/>
            <person name="Hibbett D.S."/>
            <person name="Nagy L.G."/>
        </authorList>
    </citation>
    <scope>NUCLEOTIDE SEQUENCE [LARGE SCALE GENOMIC DNA]</scope>
    <source>
        <strain evidence="1 2">NL-1719</strain>
    </source>
</reference>
<dbReference type="Proteomes" id="UP000308600">
    <property type="component" value="Unassembled WGS sequence"/>
</dbReference>
<accession>A0ACD3AUY2</accession>
<organism evidence="1 2">
    <name type="scientific">Pluteus cervinus</name>
    <dbReference type="NCBI Taxonomy" id="181527"/>
    <lineage>
        <taxon>Eukaryota</taxon>
        <taxon>Fungi</taxon>
        <taxon>Dikarya</taxon>
        <taxon>Basidiomycota</taxon>
        <taxon>Agaricomycotina</taxon>
        <taxon>Agaricomycetes</taxon>
        <taxon>Agaricomycetidae</taxon>
        <taxon>Agaricales</taxon>
        <taxon>Pluteineae</taxon>
        <taxon>Pluteaceae</taxon>
        <taxon>Pluteus</taxon>
    </lineage>
</organism>
<keyword evidence="2" id="KW-1185">Reference proteome</keyword>
<protein>
    <submittedName>
        <fullName evidence="1">PEBP-like protein</fullName>
    </submittedName>
</protein>
<proteinExistence type="predicted"/>